<dbReference type="InterPro" id="IPR015915">
    <property type="entry name" value="Kelch-typ_b-propeller"/>
</dbReference>
<accession>A0A4C1WIV0</accession>
<proteinExistence type="predicted"/>
<dbReference type="InterPro" id="IPR006652">
    <property type="entry name" value="Kelch_1"/>
</dbReference>
<protein>
    <submittedName>
        <fullName evidence="2">Uncharacterized protein</fullName>
    </submittedName>
</protein>
<gene>
    <name evidence="2" type="ORF">EVAR_34124_1</name>
</gene>
<dbReference type="Pfam" id="PF01344">
    <property type="entry name" value="Kelch_1"/>
    <property type="match status" value="1"/>
</dbReference>
<comment type="caution">
    <text evidence="2">The sequence shown here is derived from an EMBL/GenBank/DDBJ whole genome shotgun (WGS) entry which is preliminary data.</text>
</comment>
<name>A0A4C1WIV0_EUMVA</name>
<evidence type="ECO:0000313" key="2">
    <source>
        <dbReference type="EMBL" id="GBP51338.1"/>
    </source>
</evidence>
<dbReference type="OrthoDB" id="7953866at2759"/>
<dbReference type="SUPFAM" id="SSF117281">
    <property type="entry name" value="Kelch motif"/>
    <property type="match status" value="1"/>
</dbReference>
<dbReference type="STRING" id="151549.A0A4C1WIV0"/>
<evidence type="ECO:0000256" key="1">
    <source>
        <dbReference type="ARBA" id="ARBA00022441"/>
    </source>
</evidence>
<sequence length="135" mass="15272">MHEQSLLRYHPLVGSQGEWHTCAKRDVVRTDYGAAVLDDHLYIVGGNSCSGSLDIVQRYSFASDRWEFATSMSTGLKSCTAGTAGDALVVVGEGRLEMFDVDEDRWSLDTDVPMTIYDEEYDYTYDFRSCFVVLW</sequence>
<evidence type="ECO:0000313" key="3">
    <source>
        <dbReference type="Proteomes" id="UP000299102"/>
    </source>
</evidence>
<dbReference type="PANTHER" id="PTHR45632:SF17">
    <property type="entry name" value="KELCH-LIKE PROTEIN 31"/>
    <property type="match status" value="1"/>
</dbReference>
<reference evidence="2 3" key="1">
    <citation type="journal article" date="2019" name="Commun. Biol.">
        <title>The bagworm genome reveals a unique fibroin gene that provides high tensile strength.</title>
        <authorList>
            <person name="Kono N."/>
            <person name="Nakamura H."/>
            <person name="Ohtoshi R."/>
            <person name="Tomita M."/>
            <person name="Numata K."/>
            <person name="Arakawa K."/>
        </authorList>
    </citation>
    <scope>NUCLEOTIDE SEQUENCE [LARGE SCALE GENOMIC DNA]</scope>
</reference>
<dbReference type="PANTHER" id="PTHR45632">
    <property type="entry name" value="LD33804P"/>
    <property type="match status" value="1"/>
</dbReference>
<organism evidence="2 3">
    <name type="scientific">Eumeta variegata</name>
    <name type="common">Bagworm moth</name>
    <name type="synonym">Eumeta japonica</name>
    <dbReference type="NCBI Taxonomy" id="151549"/>
    <lineage>
        <taxon>Eukaryota</taxon>
        <taxon>Metazoa</taxon>
        <taxon>Ecdysozoa</taxon>
        <taxon>Arthropoda</taxon>
        <taxon>Hexapoda</taxon>
        <taxon>Insecta</taxon>
        <taxon>Pterygota</taxon>
        <taxon>Neoptera</taxon>
        <taxon>Endopterygota</taxon>
        <taxon>Lepidoptera</taxon>
        <taxon>Glossata</taxon>
        <taxon>Ditrysia</taxon>
        <taxon>Tineoidea</taxon>
        <taxon>Psychidae</taxon>
        <taxon>Oiketicinae</taxon>
        <taxon>Eumeta</taxon>
    </lineage>
</organism>
<dbReference type="Gene3D" id="2.120.10.80">
    <property type="entry name" value="Kelch-type beta propeller"/>
    <property type="match status" value="1"/>
</dbReference>
<dbReference type="EMBL" id="BGZK01000579">
    <property type="protein sequence ID" value="GBP51338.1"/>
    <property type="molecule type" value="Genomic_DNA"/>
</dbReference>
<keyword evidence="3" id="KW-1185">Reference proteome</keyword>
<dbReference type="Proteomes" id="UP000299102">
    <property type="component" value="Unassembled WGS sequence"/>
</dbReference>
<keyword evidence="1" id="KW-0880">Kelch repeat</keyword>
<dbReference type="AlphaFoldDB" id="A0A4C1WIV0"/>